<dbReference type="InterPro" id="IPR050300">
    <property type="entry name" value="GDXG_lipolytic_enzyme"/>
</dbReference>
<reference evidence="4" key="1">
    <citation type="submission" date="2022-10" db="EMBL/GenBank/DDBJ databases">
        <title>Culturing micro-colonial fungi from biological soil crusts in the Mojave desert and describing Neophaeococcomyces mojavensis, and introducing the new genera and species Taxawa tesnikishii.</title>
        <authorList>
            <person name="Kurbessoian T."/>
            <person name="Stajich J.E."/>
        </authorList>
    </citation>
    <scope>NUCLEOTIDE SEQUENCE</scope>
    <source>
        <strain evidence="4">TK_35</strain>
    </source>
</reference>
<comment type="caution">
    <text evidence="4">The sequence shown here is derived from an EMBL/GenBank/DDBJ whole genome shotgun (WGS) entry which is preliminary data.</text>
</comment>
<protein>
    <recommendedName>
        <fullName evidence="3">Alpha/beta hydrolase fold-3 domain-containing protein</fullName>
    </recommendedName>
</protein>
<dbReference type="AlphaFoldDB" id="A0AA39CU94"/>
<accession>A0AA39CU94</accession>
<keyword evidence="2" id="KW-0378">Hydrolase</keyword>
<dbReference type="SUPFAM" id="SSF53474">
    <property type="entry name" value="alpha/beta-Hydrolases"/>
    <property type="match status" value="1"/>
</dbReference>
<evidence type="ECO:0000313" key="4">
    <source>
        <dbReference type="EMBL" id="KAJ9625981.1"/>
    </source>
</evidence>
<dbReference type="PANTHER" id="PTHR48081">
    <property type="entry name" value="AB HYDROLASE SUPERFAMILY PROTEIN C4A8.06C"/>
    <property type="match status" value="1"/>
</dbReference>
<dbReference type="InterPro" id="IPR013094">
    <property type="entry name" value="AB_hydrolase_3"/>
</dbReference>
<dbReference type="Pfam" id="PF07859">
    <property type="entry name" value="Abhydrolase_3"/>
    <property type="match status" value="1"/>
</dbReference>
<comment type="similarity">
    <text evidence="1">Belongs to the 'GDXG' lipolytic enzyme family.</text>
</comment>
<name>A0AA39CU94_9EURO</name>
<dbReference type="Proteomes" id="UP001172681">
    <property type="component" value="Unassembled WGS sequence"/>
</dbReference>
<keyword evidence="5" id="KW-1185">Reference proteome</keyword>
<proteinExistence type="inferred from homology"/>
<dbReference type="PANTHER" id="PTHR48081:SF8">
    <property type="entry name" value="ALPHA_BETA HYDROLASE FOLD-3 DOMAIN-CONTAINING PROTEIN-RELATED"/>
    <property type="match status" value="1"/>
</dbReference>
<evidence type="ECO:0000256" key="1">
    <source>
        <dbReference type="ARBA" id="ARBA00010515"/>
    </source>
</evidence>
<dbReference type="InterPro" id="IPR002168">
    <property type="entry name" value="Lipase_GDXG_HIS_AS"/>
</dbReference>
<dbReference type="PROSITE" id="PS01173">
    <property type="entry name" value="LIPASE_GDXG_HIS"/>
    <property type="match status" value="1"/>
</dbReference>
<gene>
    <name evidence="4" type="ORF">H2204_010280</name>
</gene>
<dbReference type="EMBL" id="JAPDRN010000085">
    <property type="protein sequence ID" value="KAJ9625981.1"/>
    <property type="molecule type" value="Genomic_DNA"/>
</dbReference>
<evidence type="ECO:0000259" key="3">
    <source>
        <dbReference type="Pfam" id="PF07859"/>
    </source>
</evidence>
<dbReference type="GO" id="GO:0016787">
    <property type="term" value="F:hydrolase activity"/>
    <property type="evidence" value="ECO:0007669"/>
    <property type="project" value="UniProtKB-KW"/>
</dbReference>
<sequence length="304" mass="33112">MPSVESQAQVDLSKAIAEIRASNPNLDPVLNGLILEEWHRLASEPTNLTYEDVQCPGSVRPAIWCKPLLASSSHVILYFHGGGFSACSPSSHRKMAGHLAKAAGCYTLLPDYRRTPEHPFPAQIEDAIATYQWLLKDQGISNHHIATAGDSAGGNLAVTSVLKMRELGLPLPSAIVGLSPHVDMGEIGKSLDTNAQTDVLVTRSSVRRMTTSYLRDTPRDNPLANPLHADLSGLPPMYLCAGSVEMLRDDAVMLADRAKRADVDVELEISEGMQHVYTFMAGKAPEAINTINDIGRWLKNRLQE</sequence>
<evidence type="ECO:0000313" key="5">
    <source>
        <dbReference type="Proteomes" id="UP001172681"/>
    </source>
</evidence>
<dbReference type="Gene3D" id="3.40.50.1820">
    <property type="entry name" value="alpha/beta hydrolase"/>
    <property type="match status" value="1"/>
</dbReference>
<organism evidence="4 5">
    <name type="scientific">Knufia peltigerae</name>
    <dbReference type="NCBI Taxonomy" id="1002370"/>
    <lineage>
        <taxon>Eukaryota</taxon>
        <taxon>Fungi</taxon>
        <taxon>Dikarya</taxon>
        <taxon>Ascomycota</taxon>
        <taxon>Pezizomycotina</taxon>
        <taxon>Eurotiomycetes</taxon>
        <taxon>Chaetothyriomycetidae</taxon>
        <taxon>Chaetothyriales</taxon>
        <taxon>Trichomeriaceae</taxon>
        <taxon>Knufia</taxon>
    </lineage>
</organism>
<dbReference type="InterPro" id="IPR029058">
    <property type="entry name" value="AB_hydrolase_fold"/>
</dbReference>
<feature type="domain" description="Alpha/beta hydrolase fold-3" evidence="3">
    <location>
        <begin position="76"/>
        <end position="277"/>
    </location>
</feature>
<evidence type="ECO:0000256" key="2">
    <source>
        <dbReference type="ARBA" id="ARBA00022801"/>
    </source>
</evidence>